<reference evidence="2 3" key="1">
    <citation type="submission" date="2018-10" db="EMBL/GenBank/DDBJ databases">
        <title>Genomic Encyclopedia of Archaeal and Bacterial Type Strains, Phase II (KMG-II): from individual species to whole genera.</title>
        <authorList>
            <person name="Goeker M."/>
        </authorList>
    </citation>
    <scope>NUCLEOTIDE SEQUENCE [LARGE SCALE GENOMIC DNA]</scope>
    <source>
        <strain evidence="2 3">DSM 25217</strain>
    </source>
</reference>
<sequence>MRSPSIAWRLIRQSLTLDTSDDICAGYIVDRLERAPGDVFAVIDYLQLLDQIRRHPELAVQVMQLKAFADSTGAIIVTLSQIGRSFKAGGKPLPELSDIRLPNPVDLSLFTRTCFMHDGKIRLDPRP</sequence>
<evidence type="ECO:0000259" key="1">
    <source>
        <dbReference type="Pfam" id="PF03796"/>
    </source>
</evidence>
<name>A0A3M0CC38_9PROT</name>
<organism evidence="2 3">
    <name type="scientific">Eilatimonas milleporae</name>
    <dbReference type="NCBI Taxonomy" id="911205"/>
    <lineage>
        <taxon>Bacteria</taxon>
        <taxon>Pseudomonadati</taxon>
        <taxon>Pseudomonadota</taxon>
        <taxon>Alphaproteobacteria</taxon>
        <taxon>Kordiimonadales</taxon>
        <taxon>Kordiimonadaceae</taxon>
        <taxon>Eilatimonas</taxon>
    </lineage>
</organism>
<keyword evidence="2" id="KW-0378">Hydrolase</keyword>
<accession>A0A3M0CC38</accession>
<dbReference type="GO" id="GO:0003678">
    <property type="term" value="F:DNA helicase activity"/>
    <property type="evidence" value="ECO:0007669"/>
    <property type="project" value="InterPro"/>
</dbReference>
<dbReference type="Proteomes" id="UP000271227">
    <property type="component" value="Unassembled WGS sequence"/>
</dbReference>
<dbReference type="EMBL" id="REFR01000013">
    <property type="protein sequence ID" value="RMB04579.1"/>
    <property type="molecule type" value="Genomic_DNA"/>
</dbReference>
<evidence type="ECO:0000313" key="3">
    <source>
        <dbReference type="Proteomes" id="UP000271227"/>
    </source>
</evidence>
<dbReference type="AlphaFoldDB" id="A0A3M0CC38"/>
<keyword evidence="3" id="KW-1185">Reference proteome</keyword>
<keyword evidence="2" id="KW-0347">Helicase</keyword>
<keyword evidence="2" id="KW-0547">Nucleotide-binding</keyword>
<dbReference type="InterPro" id="IPR007694">
    <property type="entry name" value="DNA_helicase_DnaB-like_C"/>
</dbReference>
<dbReference type="Gene3D" id="3.40.50.300">
    <property type="entry name" value="P-loop containing nucleotide triphosphate hydrolases"/>
    <property type="match status" value="1"/>
</dbReference>
<dbReference type="GO" id="GO:0006260">
    <property type="term" value="P:DNA replication"/>
    <property type="evidence" value="ECO:0007669"/>
    <property type="project" value="InterPro"/>
</dbReference>
<dbReference type="InParanoid" id="A0A3M0CC38"/>
<proteinExistence type="predicted"/>
<comment type="caution">
    <text evidence="2">The sequence shown here is derived from an EMBL/GenBank/DDBJ whole genome shotgun (WGS) entry which is preliminary data.</text>
</comment>
<evidence type="ECO:0000313" key="2">
    <source>
        <dbReference type="EMBL" id="RMB04579.1"/>
    </source>
</evidence>
<dbReference type="InterPro" id="IPR027417">
    <property type="entry name" value="P-loop_NTPase"/>
</dbReference>
<feature type="domain" description="SF4 helicase" evidence="1">
    <location>
        <begin position="32"/>
        <end position="100"/>
    </location>
</feature>
<dbReference type="GO" id="GO:0005524">
    <property type="term" value="F:ATP binding"/>
    <property type="evidence" value="ECO:0007669"/>
    <property type="project" value="InterPro"/>
</dbReference>
<gene>
    <name evidence="2" type="ORF">BXY39_2848</name>
</gene>
<keyword evidence="2" id="KW-0067">ATP-binding</keyword>
<dbReference type="Pfam" id="PF03796">
    <property type="entry name" value="DnaB_C"/>
    <property type="match status" value="1"/>
</dbReference>
<dbReference type="RefSeq" id="WP_211332257.1">
    <property type="nucleotide sequence ID" value="NZ_REFR01000013.1"/>
</dbReference>
<protein>
    <submittedName>
        <fullName evidence="2">DnaB helicase-like protein</fullName>
    </submittedName>
</protein>